<reference evidence="2" key="1">
    <citation type="journal article" date="2019" name="Curr. Biol.">
        <title>Genome Sequence of Striga asiatica Provides Insight into the Evolution of Plant Parasitism.</title>
        <authorList>
            <person name="Yoshida S."/>
            <person name="Kim S."/>
            <person name="Wafula E.K."/>
            <person name="Tanskanen J."/>
            <person name="Kim Y.M."/>
            <person name="Honaas L."/>
            <person name="Yang Z."/>
            <person name="Spallek T."/>
            <person name="Conn C.E."/>
            <person name="Ichihashi Y."/>
            <person name="Cheong K."/>
            <person name="Cui S."/>
            <person name="Der J.P."/>
            <person name="Gundlach H."/>
            <person name="Jiao Y."/>
            <person name="Hori C."/>
            <person name="Ishida J.K."/>
            <person name="Kasahara H."/>
            <person name="Kiba T."/>
            <person name="Kim M.S."/>
            <person name="Koo N."/>
            <person name="Laohavisit A."/>
            <person name="Lee Y.H."/>
            <person name="Lumba S."/>
            <person name="McCourt P."/>
            <person name="Mortimer J.C."/>
            <person name="Mutuku J.M."/>
            <person name="Nomura T."/>
            <person name="Sasaki-Sekimoto Y."/>
            <person name="Seto Y."/>
            <person name="Wang Y."/>
            <person name="Wakatake T."/>
            <person name="Sakakibara H."/>
            <person name="Demura T."/>
            <person name="Yamaguchi S."/>
            <person name="Yoneyama K."/>
            <person name="Manabe R.I."/>
            <person name="Nelson D.C."/>
            <person name="Schulman A.H."/>
            <person name="Timko M.P."/>
            <person name="dePamphilis C.W."/>
            <person name="Choi D."/>
            <person name="Shirasu K."/>
        </authorList>
    </citation>
    <scope>NUCLEOTIDE SEQUENCE [LARGE SCALE GENOMIC DNA]</scope>
    <source>
        <strain evidence="2">cv. UVA1</strain>
    </source>
</reference>
<organism evidence="1 2">
    <name type="scientific">Striga asiatica</name>
    <name type="common">Asiatic witchweed</name>
    <name type="synonym">Buchnera asiatica</name>
    <dbReference type="NCBI Taxonomy" id="4170"/>
    <lineage>
        <taxon>Eukaryota</taxon>
        <taxon>Viridiplantae</taxon>
        <taxon>Streptophyta</taxon>
        <taxon>Embryophyta</taxon>
        <taxon>Tracheophyta</taxon>
        <taxon>Spermatophyta</taxon>
        <taxon>Magnoliopsida</taxon>
        <taxon>eudicotyledons</taxon>
        <taxon>Gunneridae</taxon>
        <taxon>Pentapetalae</taxon>
        <taxon>asterids</taxon>
        <taxon>lamiids</taxon>
        <taxon>Lamiales</taxon>
        <taxon>Orobanchaceae</taxon>
        <taxon>Buchnereae</taxon>
        <taxon>Striga</taxon>
    </lineage>
</organism>
<accession>A0A5A7NYQ5</accession>
<proteinExistence type="predicted"/>
<name>A0A5A7NYQ5_STRAF</name>
<dbReference type="EMBL" id="BKCP01000336">
    <property type="protein sequence ID" value="GER25592.1"/>
    <property type="molecule type" value="Genomic_DNA"/>
</dbReference>
<evidence type="ECO:0000313" key="1">
    <source>
        <dbReference type="EMBL" id="GER25592.1"/>
    </source>
</evidence>
<comment type="caution">
    <text evidence="1">The sequence shown here is derived from an EMBL/GenBank/DDBJ whole genome shotgun (WGS) entry which is preliminary data.</text>
</comment>
<gene>
    <name evidence="1" type="ORF">STAS_01181</name>
</gene>
<protein>
    <submittedName>
        <fullName evidence="1">Voltage-dependent L-type calcium channel subunit alpha-1C</fullName>
    </submittedName>
</protein>
<keyword evidence="2" id="KW-1185">Reference proteome</keyword>
<dbReference type="AlphaFoldDB" id="A0A5A7NYQ5"/>
<dbReference type="Proteomes" id="UP000325081">
    <property type="component" value="Unassembled WGS sequence"/>
</dbReference>
<sequence length="167" mass="18753">MRNPPTVTRHCQHWYTLSIGWSQIQCNLHILGHALKADVQIRKQILTSEALDGVSTKRPLDGAAQPPVLWVHLHQPLVTPPYSAAVRGGAVADPSTGRHVSMVGSHLWREKKSSRSGHTSSAVGPRNFALAVPFHFTSSLLEPILFWNHLGFFSLHRKLMLWWMDET</sequence>
<evidence type="ECO:0000313" key="2">
    <source>
        <dbReference type="Proteomes" id="UP000325081"/>
    </source>
</evidence>